<gene>
    <name evidence="1" type="ORF">S12H4_46952</name>
</gene>
<protein>
    <submittedName>
        <fullName evidence="1">Uncharacterized protein</fullName>
    </submittedName>
</protein>
<dbReference type="AlphaFoldDB" id="X1TMR5"/>
<dbReference type="EMBL" id="BARW01029176">
    <property type="protein sequence ID" value="GAJ06628.1"/>
    <property type="molecule type" value="Genomic_DNA"/>
</dbReference>
<proteinExistence type="predicted"/>
<accession>X1TMR5</accession>
<organism evidence="1">
    <name type="scientific">marine sediment metagenome</name>
    <dbReference type="NCBI Taxonomy" id="412755"/>
    <lineage>
        <taxon>unclassified sequences</taxon>
        <taxon>metagenomes</taxon>
        <taxon>ecological metagenomes</taxon>
    </lineage>
</organism>
<name>X1TMR5_9ZZZZ</name>
<evidence type="ECO:0000313" key="1">
    <source>
        <dbReference type="EMBL" id="GAJ06628.1"/>
    </source>
</evidence>
<feature type="non-terminal residue" evidence="1">
    <location>
        <position position="1"/>
    </location>
</feature>
<sequence>LFFWQPPAIAKDVQVRMILLAVFTKVVPAGKDHPIPSLAE</sequence>
<reference evidence="1" key="1">
    <citation type="journal article" date="2014" name="Front. Microbiol.">
        <title>High frequency of phylogenetically diverse reductive dehalogenase-homologous genes in deep subseafloor sedimentary metagenomes.</title>
        <authorList>
            <person name="Kawai M."/>
            <person name="Futagami T."/>
            <person name="Toyoda A."/>
            <person name="Takaki Y."/>
            <person name="Nishi S."/>
            <person name="Hori S."/>
            <person name="Arai W."/>
            <person name="Tsubouchi T."/>
            <person name="Morono Y."/>
            <person name="Uchiyama I."/>
            <person name="Ito T."/>
            <person name="Fujiyama A."/>
            <person name="Inagaki F."/>
            <person name="Takami H."/>
        </authorList>
    </citation>
    <scope>NUCLEOTIDE SEQUENCE</scope>
    <source>
        <strain evidence="1">Expedition CK06-06</strain>
    </source>
</reference>
<comment type="caution">
    <text evidence="1">The sequence shown here is derived from an EMBL/GenBank/DDBJ whole genome shotgun (WGS) entry which is preliminary data.</text>
</comment>